<dbReference type="GO" id="GO:0005886">
    <property type="term" value="C:plasma membrane"/>
    <property type="evidence" value="ECO:0007669"/>
    <property type="project" value="TreeGrafter"/>
</dbReference>
<keyword evidence="11" id="KW-1185">Reference proteome</keyword>
<accession>A0A1K1MTZ2</accession>
<dbReference type="Pfam" id="PF25967">
    <property type="entry name" value="RND-MFP_C"/>
    <property type="match status" value="1"/>
</dbReference>
<evidence type="ECO:0000256" key="1">
    <source>
        <dbReference type="ARBA" id="ARBA00004196"/>
    </source>
</evidence>
<gene>
    <name evidence="8" type="ORF">SAMN05661012_00893</name>
    <name evidence="9" type="ORF">SR876_07720</name>
</gene>
<proteinExistence type="inferred from homology"/>
<dbReference type="InterPro" id="IPR006143">
    <property type="entry name" value="RND_pump_MFP"/>
</dbReference>
<organism evidence="8 10">
    <name type="scientific">Chitinophaga sancti</name>
    <dbReference type="NCBI Taxonomy" id="1004"/>
    <lineage>
        <taxon>Bacteria</taxon>
        <taxon>Pseudomonadati</taxon>
        <taxon>Bacteroidota</taxon>
        <taxon>Chitinophagia</taxon>
        <taxon>Chitinophagales</taxon>
        <taxon>Chitinophagaceae</taxon>
        <taxon>Chitinophaga</taxon>
    </lineage>
</organism>
<dbReference type="PROSITE" id="PS51257">
    <property type="entry name" value="PROKAR_LIPOPROTEIN"/>
    <property type="match status" value="1"/>
</dbReference>
<dbReference type="GO" id="GO:0030313">
    <property type="term" value="C:cell envelope"/>
    <property type="evidence" value="ECO:0007669"/>
    <property type="project" value="UniProtKB-SubCell"/>
</dbReference>
<feature type="domain" description="Multidrug resistance protein MdtA-like beta-barrel" evidence="6">
    <location>
        <begin position="213"/>
        <end position="291"/>
    </location>
</feature>
<comment type="similarity">
    <text evidence="2">Belongs to the membrane fusion protein (MFP) (TC 8.A.1) family.</text>
</comment>
<evidence type="ECO:0000313" key="8">
    <source>
        <dbReference type="EMBL" id="SFW26652.1"/>
    </source>
</evidence>
<keyword evidence="3" id="KW-0175">Coiled coil</keyword>
<evidence type="ECO:0000313" key="11">
    <source>
        <dbReference type="Proteomes" id="UP001326715"/>
    </source>
</evidence>
<dbReference type="PANTHER" id="PTHR30158">
    <property type="entry name" value="ACRA/E-RELATED COMPONENT OF DRUG EFFLUX TRANSPORTER"/>
    <property type="match status" value="1"/>
</dbReference>
<comment type="subcellular location">
    <subcellularLocation>
        <location evidence="1">Cell envelope</location>
    </subcellularLocation>
</comment>
<dbReference type="InterPro" id="IPR058627">
    <property type="entry name" value="MdtA-like_C"/>
</dbReference>
<dbReference type="EMBL" id="FPIZ01000002">
    <property type="protein sequence ID" value="SFW26652.1"/>
    <property type="molecule type" value="Genomic_DNA"/>
</dbReference>
<evidence type="ECO:0000313" key="9">
    <source>
        <dbReference type="EMBL" id="WQG91383.1"/>
    </source>
</evidence>
<dbReference type="AlphaFoldDB" id="A0A1K1MTZ2"/>
<dbReference type="EMBL" id="CP140154">
    <property type="protein sequence ID" value="WQG91383.1"/>
    <property type="molecule type" value="Genomic_DNA"/>
</dbReference>
<dbReference type="RefSeq" id="WP_245801715.1">
    <property type="nucleotide sequence ID" value="NZ_CP139972.1"/>
</dbReference>
<feature type="domain" description="Multidrug resistance protein MdtA-like C-terminal permuted SH3" evidence="7">
    <location>
        <begin position="298"/>
        <end position="352"/>
    </location>
</feature>
<feature type="coiled-coil region" evidence="3">
    <location>
        <begin position="144"/>
        <end position="171"/>
    </location>
</feature>
<evidence type="ECO:0000256" key="3">
    <source>
        <dbReference type="SAM" id="Coils"/>
    </source>
</evidence>
<dbReference type="Pfam" id="PF25944">
    <property type="entry name" value="Beta-barrel_RND"/>
    <property type="match status" value="1"/>
</dbReference>
<dbReference type="Proteomes" id="UP000183788">
    <property type="component" value="Unassembled WGS sequence"/>
</dbReference>
<evidence type="ECO:0000259" key="4">
    <source>
        <dbReference type="Pfam" id="PF25876"/>
    </source>
</evidence>
<sequence>MMTNSKMQVILASFLVCHVAGGCQSGKANGEKYEPAPTPALPVLRIDTTTARTIRDYAAQLEGKENVDVRSQVDGYLDKVLVEEGSYVRAGQPLFKINDRTYQAQLEKDVASLRAAQSAEANAVLEVEKIRPLSDNKVVSDIQLKTALTSLQAAKANVEQAKAAVAASRVNLGFTLIKAPVSGYIGRIPRRTGNLISSSDATALTTLSDISKIYAYFSMSENDFIAFSKQLKNLPSVDLILSNGDTYAHQGKIEMIDGQFNKSTAAISIRATFPNPEGLLRSGNTGRVRVNQLVPHIMLVPQAATMEMQDKRFVYKLDSGNVAKRQEILTTGSTGKYFIVTDGLHRGDHILSTGVETIREGTTIQPVIKK</sequence>
<feature type="domain" description="Multidrug resistance protein MdtA-like alpha-helical hairpin" evidence="4">
    <location>
        <begin position="110"/>
        <end position="175"/>
    </location>
</feature>
<dbReference type="Proteomes" id="UP001326715">
    <property type="component" value="Chromosome"/>
</dbReference>
<dbReference type="InterPro" id="IPR058624">
    <property type="entry name" value="MdtA-like_HH"/>
</dbReference>
<evidence type="ECO:0000313" key="10">
    <source>
        <dbReference type="Proteomes" id="UP000183788"/>
    </source>
</evidence>
<reference evidence="9 11" key="2">
    <citation type="submission" date="2023-11" db="EMBL/GenBank/DDBJ databases">
        <title>MicrobeMod: A computational toolkit for identifying prokaryotic methylation and restriction-modification with nanopore sequencing.</title>
        <authorList>
            <person name="Crits-Christoph A."/>
            <person name="Kang S.C."/>
            <person name="Lee H."/>
            <person name="Ostrov N."/>
        </authorList>
    </citation>
    <scope>NUCLEOTIDE SEQUENCE [LARGE SCALE GENOMIC DNA]</scope>
    <source>
        <strain evidence="9 11">ATCC 23090</strain>
    </source>
</reference>
<dbReference type="Gene3D" id="2.40.420.20">
    <property type="match status" value="1"/>
</dbReference>
<dbReference type="Gene3D" id="2.40.50.100">
    <property type="match status" value="1"/>
</dbReference>
<dbReference type="InterPro" id="IPR058625">
    <property type="entry name" value="MdtA-like_BSH"/>
</dbReference>
<dbReference type="GO" id="GO:0046677">
    <property type="term" value="P:response to antibiotic"/>
    <property type="evidence" value="ECO:0007669"/>
    <property type="project" value="TreeGrafter"/>
</dbReference>
<dbReference type="STRING" id="1004.SAMN05661012_00893"/>
<evidence type="ECO:0000259" key="5">
    <source>
        <dbReference type="Pfam" id="PF25917"/>
    </source>
</evidence>
<name>A0A1K1MTZ2_9BACT</name>
<evidence type="ECO:0000259" key="6">
    <source>
        <dbReference type="Pfam" id="PF25944"/>
    </source>
</evidence>
<evidence type="ECO:0000256" key="2">
    <source>
        <dbReference type="ARBA" id="ARBA00009477"/>
    </source>
</evidence>
<dbReference type="SUPFAM" id="SSF111369">
    <property type="entry name" value="HlyD-like secretion proteins"/>
    <property type="match status" value="1"/>
</dbReference>
<dbReference type="NCBIfam" id="TIGR01730">
    <property type="entry name" value="RND_mfp"/>
    <property type="match status" value="1"/>
</dbReference>
<dbReference type="GO" id="GO:0022857">
    <property type="term" value="F:transmembrane transporter activity"/>
    <property type="evidence" value="ECO:0007669"/>
    <property type="project" value="InterPro"/>
</dbReference>
<protein>
    <submittedName>
        <fullName evidence="9">Efflux RND transporter periplasmic adaptor subunit</fullName>
    </submittedName>
    <submittedName>
        <fullName evidence="8">Membrane fusion protein, multidrug efflux system</fullName>
    </submittedName>
</protein>
<dbReference type="Gene3D" id="1.10.287.470">
    <property type="entry name" value="Helix hairpin bin"/>
    <property type="match status" value="1"/>
</dbReference>
<dbReference type="PANTHER" id="PTHR30158:SF23">
    <property type="entry name" value="MULTIDRUG RESISTANCE PROTEIN MEXA"/>
    <property type="match status" value="1"/>
</dbReference>
<dbReference type="Pfam" id="PF25876">
    <property type="entry name" value="HH_MFP_RND"/>
    <property type="match status" value="1"/>
</dbReference>
<dbReference type="Pfam" id="PF25917">
    <property type="entry name" value="BSH_RND"/>
    <property type="match status" value="1"/>
</dbReference>
<reference evidence="8 10" key="1">
    <citation type="submission" date="2016-11" db="EMBL/GenBank/DDBJ databases">
        <authorList>
            <person name="Jaros S."/>
            <person name="Januszkiewicz K."/>
            <person name="Wedrychowicz H."/>
        </authorList>
    </citation>
    <scope>NUCLEOTIDE SEQUENCE [LARGE SCALE GENOMIC DNA]</scope>
    <source>
        <strain evidence="8 10">DSM 784</strain>
    </source>
</reference>
<dbReference type="Gene3D" id="2.40.30.170">
    <property type="match status" value="1"/>
</dbReference>
<evidence type="ECO:0000259" key="7">
    <source>
        <dbReference type="Pfam" id="PF25967"/>
    </source>
</evidence>
<feature type="domain" description="Multidrug resistance protein MdtA-like barrel-sandwich hybrid" evidence="5">
    <location>
        <begin position="66"/>
        <end position="206"/>
    </location>
</feature>
<dbReference type="InterPro" id="IPR058626">
    <property type="entry name" value="MdtA-like_b-barrel"/>
</dbReference>